<dbReference type="EMBL" id="CAMPGE010029401">
    <property type="protein sequence ID" value="CAI2386868.1"/>
    <property type="molecule type" value="Genomic_DNA"/>
</dbReference>
<reference evidence="2" key="1">
    <citation type="submission" date="2023-07" db="EMBL/GenBank/DDBJ databases">
        <authorList>
            <consortium name="AG Swart"/>
            <person name="Singh M."/>
            <person name="Singh A."/>
            <person name="Seah K."/>
            <person name="Emmerich C."/>
        </authorList>
    </citation>
    <scope>NUCLEOTIDE SEQUENCE</scope>
    <source>
        <strain evidence="2">DP1</strain>
    </source>
</reference>
<organism evidence="2 3">
    <name type="scientific">Euplotes crassus</name>
    <dbReference type="NCBI Taxonomy" id="5936"/>
    <lineage>
        <taxon>Eukaryota</taxon>
        <taxon>Sar</taxon>
        <taxon>Alveolata</taxon>
        <taxon>Ciliophora</taxon>
        <taxon>Intramacronucleata</taxon>
        <taxon>Spirotrichea</taxon>
        <taxon>Hypotrichia</taxon>
        <taxon>Euplotida</taxon>
        <taxon>Euplotidae</taxon>
        <taxon>Moneuplotes</taxon>
    </lineage>
</organism>
<accession>A0AAD1Y977</accession>
<evidence type="ECO:0000313" key="2">
    <source>
        <dbReference type="EMBL" id="CAI2386868.1"/>
    </source>
</evidence>
<sequence>MTSQQLGLSLNALSQGITKGENFLSVPMYHLRRSDWSPNMRKFQTHPQGLAERESKPREIMIQAEEQEKSRDERSKPQKKSIKPCSGGYYCTCGLSKDDAYKINTILKKKKMNSCLL</sequence>
<comment type="caution">
    <text evidence="2">The sequence shown here is derived from an EMBL/GenBank/DDBJ whole genome shotgun (WGS) entry which is preliminary data.</text>
</comment>
<gene>
    <name evidence="2" type="ORF">ECRASSUSDP1_LOCUS28493</name>
</gene>
<protein>
    <submittedName>
        <fullName evidence="2">Uncharacterized protein</fullName>
    </submittedName>
</protein>
<dbReference type="AlphaFoldDB" id="A0AAD1Y977"/>
<evidence type="ECO:0000256" key="1">
    <source>
        <dbReference type="SAM" id="MobiDB-lite"/>
    </source>
</evidence>
<feature type="compositionally biased region" description="Basic and acidic residues" evidence="1">
    <location>
        <begin position="66"/>
        <end position="76"/>
    </location>
</feature>
<keyword evidence="3" id="KW-1185">Reference proteome</keyword>
<proteinExistence type="predicted"/>
<name>A0AAD1Y977_EUPCR</name>
<evidence type="ECO:0000313" key="3">
    <source>
        <dbReference type="Proteomes" id="UP001295684"/>
    </source>
</evidence>
<feature type="region of interest" description="Disordered" evidence="1">
    <location>
        <begin position="37"/>
        <end position="86"/>
    </location>
</feature>
<dbReference type="Proteomes" id="UP001295684">
    <property type="component" value="Unassembled WGS sequence"/>
</dbReference>